<feature type="transmembrane region" description="Helical" evidence="2">
    <location>
        <begin position="55"/>
        <end position="73"/>
    </location>
</feature>
<evidence type="ECO:0000256" key="2">
    <source>
        <dbReference type="SAM" id="Phobius"/>
    </source>
</evidence>
<feature type="region of interest" description="Disordered" evidence="1">
    <location>
        <begin position="121"/>
        <end position="142"/>
    </location>
</feature>
<sequence>MVSLVLTAFRMAALLLAGLYAGGVFFVVLAPSVARMPGPAYVTYWQALNADYGRRMPPLLLPGIAATFVVTVLSWQRGWLVFGASLAALLLVIATVVLTLAGLEPLNRIADTWDPDRLPAGWHASRRNHGHRRQTGTAVEARRLRRRRRAEHAHDHLEAP</sequence>
<evidence type="ECO:0000256" key="1">
    <source>
        <dbReference type="SAM" id="MobiDB-lite"/>
    </source>
</evidence>
<dbReference type="AlphaFoldDB" id="A0A5S4F693"/>
<feature type="transmembrane region" description="Helical" evidence="2">
    <location>
        <begin position="12"/>
        <end position="34"/>
    </location>
</feature>
<comment type="caution">
    <text evidence="3">The sequence shown here is derived from an EMBL/GenBank/DDBJ whole genome shotgun (WGS) entry which is preliminary data.</text>
</comment>
<keyword evidence="2" id="KW-0812">Transmembrane</keyword>
<protein>
    <submittedName>
        <fullName evidence="3">DUF1772 domain-containing protein</fullName>
    </submittedName>
</protein>
<feature type="compositionally biased region" description="Basic residues" evidence="1">
    <location>
        <begin position="124"/>
        <end position="134"/>
    </location>
</feature>
<name>A0A5S4F693_9ACTN</name>
<dbReference type="RefSeq" id="WP_138698525.1">
    <property type="nucleotide sequence ID" value="NZ_JBHSAZ010000026.1"/>
</dbReference>
<gene>
    <name evidence="3" type="ORF">ETD85_58940</name>
</gene>
<dbReference type="Proteomes" id="UP000306628">
    <property type="component" value="Unassembled WGS sequence"/>
</dbReference>
<keyword evidence="4" id="KW-1185">Reference proteome</keyword>
<evidence type="ECO:0000313" key="3">
    <source>
        <dbReference type="EMBL" id="TMR11844.1"/>
    </source>
</evidence>
<feature type="transmembrane region" description="Helical" evidence="2">
    <location>
        <begin position="79"/>
        <end position="103"/>
    </location>
</feature>
<organism evidence="3 4">
    <name type="scientific">Nonomuraea zeae</name>
    <dbReference type="NCBI Taxonomy" id="1642303"/>
    <lineage>
        <taxon>Bacteria</taxon>
        <taxon>Bacillati</taxon>
        <taxon>Actinomycetota</taxon>
        <taxon>Actinomycetes</taxon>
        <taxon>Streptosporangiales</taxon>
        <taxon>Streptosporangiaceae</taxon>
        <taxon>Nonomuraea</taxon>
    </lineage>
</organism>
<reference evidence="3 4" key="1">
    <citation type="submission" date="2019-05" db="EMBL/GenBank/DDBJ databases">
        <title>Draft genome sequence of Nonomuraea zeae DSM 100528.</title>
        <authorList>
            <person name="Saricaoglu S."/>
            <person name="Isik K."/>
        </authorList>
    </citation>
    <scope>NUCLEOTIDE SEQUENCE [LARGE SCALE GENOMIC DNA]</scope>
    <source>
        <strain evidence="3 4">DSM 100528</strain>
    </source>
</reference>
<dbReference type="EMBL" id="VCKX01000463">
    <property type="protein sequence ID" value="TMR11844.1"/>
    <property type="molecule type" value="Genomic_DNA"/>
</dbReference>
<proteinExistence type="predicted"/>
<evidence type="ECO:0000313" key="4">
    <source>
        <dbReference type="Proteomes" id="UP000306628"/>
    </source>
</evidence>
<accession>A0A5S4F693</accession>
<keyword evidence="2" id="KW-0472">Membrane</keyword>
<keyword evidence="2" id="KW-1133">Transmembrane helix</keyword>
<dbReference type="OrthoDB" id="4251131at2"/>